<dbReference type="RefSeq" id="WP_036791517.1">
    <property type="nucleotide sequence ID" value="NZ_JQZV01000013.1"/>
</dbReference>
<dbReference type="InterPro" id="IPR016162">
    <property type="entry name" value="Ald_DH_N"/>
</dbReference>
<dbReference type="Proteomes" id="UP000030101">
    <property type="component" value="Unassembled WGS sequence"/>
</dbReference>
<dbReference type="CDD" id="cd07122">
    <property type="entry name" value="ALDH_F20_ACDH"/>
    <property type="match status" value="1"/>
</dbReference>
<dbReference type="Gene3D" id="3.40.605.10">
    <property type="entry name" value="Aldehyde Dehydrogenase, Chain A, domain 1"/>
    <property type="match status" value="1"/>
</dbReference>
<dbReference type="Gene3D" id="3.40.309.10">
    <property type="entry name" value="Aldehyde Dehydrogenase, Chain A, domain 2"/>
    <property type="match status" value="1"/>
</dbReference>
<dbReference type="InterPro" id="IPR016163">
    <property type="entry name" value="Ald_DH_C"/>
</dbReference>
<keyword evidence="1" id="KW-0560">Oxidoreductase</keyword>
<sequence>MDIKTMVQRARVAQVQYEQTFNQEAADMAVKAATKTIYDNAEMLARLAVDETGMGVYEHKVAKNRNKSKGVWYNLHDKKSMGIIGIDQRTGLIEIAKPIGVIAGITPMTNPIVTPMSKIAFALKTKNAIIIAPHPKSKECSGMAVKLIKEAVKPLGVPEDLIQMIEEPSIEKTQELMASTDVVVATGGMPMVHSAYSSGKPSFGVGAGNVQVILDSHIDYDDAAEKVVTGRAFDNGIICSGEQFFVYPKKDKEEVLAAFQRHGGYIVPEEDRDAVVGAIFKDGKLERDIVGQSVEFIAKKAGIKVPADARVLIVQAHGIAHEDEICKEKMCPVLGCYGYTHFEEGIEMMKANLFMEGSGHTAGVHSNNQANIIKAGSEISVSRVIVNASCATTAGGSIQNGLAVTNTLGCGTWGNNSISENFTYKHMLNITRVAPISARIQVPTDEEIWA</sequence>
<comment type="caution">
    <text evidence="3">The sequence shown here is derived from an EMBL/GenBank/DDBJ whole genome shotgun (WGS) entry which is preliminary data.</text>
</comment>
<accession>A0ABR4XK67</accession>
<dbReference type="PANTHER" id="PTHR11699">
    <property type="entry name" value="ALDEHYDE DEHYDROGENASE-RELATED"/>
    <property type="match status" value="1"/>
</dbReference>
<name>A0ABR4XK67_9PORP</name>
<dbReference type="InterPro" id="IPR015590">
    <property type="entry name" value="Aldehyde_DH_dom"/>
</dbReference>
<dbReference type="Pfam" id="PF00171">
    <property type="entry name" value="Aldedh"/>
    <property type="match status" value="1"/>
</dbReference>
<feature type="domain" description="Aldehyde dehydrogenase" evidence="2">
    <location>
        <begin position="2"/>
        <end position="394"/>
    </location>
</feature>
<proteinExistence type="predicted"/>
<keyword evidence="4" id="KW-1185">Reference proteome</keyword>
<organism evidence="3 4">
    <name type="scientific">Porphyromonas canoris</name>
    <dbReference type="NCBI Taxonomy" id="36875"/>
    <lineage>
        <taxon>Bacteria</taxon>
        <taxon>Pseudomonadati</taxon>
        <taxon>Bacteroidota</taxon>
        <taxon>Bacteroidia</taxon>
        <taxon>Bacteroidales</taxon>
        <taxon>Porphyromonadaceae</taxon>
        <taxon>Porphyromonas</taxon>
    </lineage>
</organism>
<gene>
    <name evidence="3" type="ORF">HQ43_07355</name>
</gene>
<protein>
    <submittedName>
        <fullName evidence="3">Succinate-semialdehyde dehydrogenase</fullName>
    </submittedName>
</protein>
<evidence type="ECO:0000256" key="1">
    <source>
        <dbReference type="ARBA" id="ARBA00023002"/>
    </source>
</evidence>
<dbReference type="EMBL" id="JQZV01000013">
    <property type="protein sequence ID" value="KGN91881.1"/>
    <property type="molecule type" value="Genomic_DNA"/>
</dbReference>
<dbReference type="InterPro" id="IPR016161">
    <property type="entry name" value="Ald_DH/histidinol_DH"/>
</dbReference>
<evidence type="ECO:0000313" key="4">
    <source>
        <dbReference type="Proteomes" id="UP000030101"/>
    </source>
</evidence>
<reference evidence="3 4" key="1">
    <citation type="submission" date="2014-08" db="EMBL/GenBank/DDBJ databases">
        <title>Porphyromonas canoris strain:OH2762 Genome sequencing.</title>
        <authorList>
            <person name="Wallis C."/>
            <person name="Deusch O."/>
            <person name="O'Flynn C."/>
            <person name="Davis I."/>
            <person name="Jospin G."/>
            <person name="Darling A.E."/>
            <person name="Coil D.A."/>
            <person name="Alexiev A."/>
            <person name="Horsfall A."/>
            <person name="Kirkwood N."/>
            <person name="Harris S."/>
            <person name="Eisen J.A."/>
        </authorList>
    </citation>
    <scope>NUCLEOTIDE SEQUENCE [LARGE SCALE GENOMIC DNA]</scope>
    <source>
        <strain evidence="4">COT-108 OH2762</strain>
    </source>
</reference>
<evidence type="ECO:0000259" key="2">
    <source>
        <dbReference type="Pfam" id="PF00171"/>
    </source>
</evidence>
<evidence type="ECO:0000313" key="3">
    <source>
        <dbReference type="EMBL" id="KGN91881.1"/>
    </source>
</evidence>
<dbReference type="SUPFAM" id="SSF53720">
    <property type="entry name" value="ALDH-like"/>
    <property type="match status" value="1"/>
</dbReference>